<dbReference type="Pfam" id="PF03235">
    <property type="entry name" value="GmrSD_N"/>
    <property type="match status" value="1"/>
</dbReference>
<evidence type="ECO:0000259" key="2">
    <source>
        <dbReference type="Pfam" id="PF07510"/>
    </source>
</evidence>
<feature type="domain" description="DUF4268" evidence="3">
    <location>
        <begin position="694"/>
        <end position="827"/>
    </location>
</feature>
<feature type="domain" description="GmrSD restriction endonucleases N-terminal" evidence="1">
    <location>
        <begin position="10"/>
        <end position="219"/>
    </location>
</feature>
<evidence type="ECO:0000313" key="4">
    <source>
        <dbReference type="EMBL" id="SFR83982.1"/>
    </source>
</evidence>
<dbReference type="PANTHER" id="PTHR35149:SF2">
    <property type="entry name" value="DUF262 DOMAIN-CONTAINING PROTEIN"/>
    <property type="match status" value="1"/>
</dbReference>
<keyword evidence="5" id="KW-1185">Reference proteome</keyword>
<dbReference type="InterPro" id="IPR025364">
    <property type="entry name" value="DUF4268"/>
</dbReference>
<dbReference type="STRING" id="440514.SAMN04488010_3231"/>
<dbReference type="Proteomes" id="UP000199462">
    <property type="component" value="Unassembled WGS sequence"/>
</dbReference>
<protein>
    <submittedName>
        <fullName evidence="4">Uncharacterized conserved protein, contains ParB-like and HNH nuclease domains</fullName>
    </submittedName>
</protein>
<evidence type="ECO:0000313" key="5">
    <source>
        <dbReference type="Proteomes" id="UP000199462"/>
    </source>
</evidence>
<proteinExistence type="predicted"/>
<organism evidence="4 5">
    <name type="scientific">Maribacter stanieri</name>
    <dbReference type="NCBI Taxonomy" id="440514"/>
    <lineage>
        <taxon>Bacteria</taxon>
        <taxon>Pseudomonadati</taxon>
        <taxon>Bacteroidota</taxon>
        <taxon>Flavobacteriia</taxon>
        <taxon>Flavobacteriales</taxon>
        <taxon>Flavobacteriaceae</taxon>
        <taxon>Maribacter</taxon>
    </lineage>
</organism>
<accession>A0A1I6JYE3</accession>
<evidence type="ECO:0000259" key="1">
    <source>
        <dbReference type="Pfam" id="PF03235"/>
    </source>
</evidence>
<evidence type="ECO:0000259" key="3">
    <source>
        <dbReference type="Pfam" id="PF14088"/>
    </source>
</evidence>
<reference evidence="5" key="1">
    <citation type="submission" date="2016-10" db="EMBL/GenBank/DDBJ databases">
        <authorList>
            <person name="Varghese N."/>
            <person name="Submissions S."/>
        </authorList>
    </citation>
    <scope>NUCLEOTIDE SEQUENCE [LARGE SCALE GENOMIC DNA]</scope>
    <source>
        <strain evidence="5">DSM 19891</strain>
    </source>
</reference>
<feature type="domain" description="GmrSD restriction endonucleases C-terminal" evidence="2">
    <location>
        <begin position="411"/>
        <end position="547"/>
    </location>
</feature>
<dbReference type="Pfam" id="PF07510">
    <property type="entry name" value="GmrSD_C"/>
    <property type="match status" value="1"/>
</dbReference>
<dbReference type="PANTHER" id="PTHR35149">
    <property type="entry name" value="SLL5132 PROTEIN"/>
    <property type="match status" value="1"/>
</dbReference>
<gene>
    <name evidence="4" type="ORF">SAMN04488010_3231</name>
</gene>
<dbReference type="AlphaFoldDB" id="A0A1I6JYE3"/>
<dbReference type="InterPro" id="IPR011089">
    <property type="entry name" value="GmrSD_C"/>
</dbReference>
<name>A0A1I6JYE3_9FLAO</name>
<dbReference type="RefSeq" id="WP_091904423.1">
    <property type="nucleotide sequence ID" value="NZ_FOYX01000003.1"/>
</dbReference>
<dbReference type="Pfam" id="PF14088">
    <property type="entry name" value="DUF4268"/>
    <property type="match status" value="1"/>
</dbReference>
<sequence>MKASELPIINFLQAPNVQFVIPVYQRNYDWTNNECKELLNDIIAVETADRGTHFIGSIVFVYDGAYSTSEVKELVIIDGQQRLTTINILYVALYRFAKDNDMQQEADMLLNMFLTNQYVQQESSKLKLKQTDTNSLAFKAIMNGTENEFNHYSNVIENFNYFKSIITQENFNTILNGLKRLIFVEISLERGKDDPQRIFESLNSTGLDLSQSDLIRNYILMDLDPKNQNKVFEQIWNPIEENARDLIKQKSLVSSYIRDYLTLRNKKIPNKSKVYIEFKKLYTIKDEAYHQELENIKSLSTHYKKFINPSTVQDNNVRKELEYISRLEINVAFPFLLQVFEDAENGLITNNDLNKVLKLIQSYTWRRFVVGLPTNALNKIFMTLYSEVDTEDYFDSIALALIKKRGSAKFPTNEDLKSALKDKDLYNIQSKNRNYMFELLENFNNREYVNTSNEDITIEHIFPQTPNEDWNESITPDDYFQFKEKYVNTIANLTLSGNNGALSNKSFPDKKMMNRQCGEQGYSFSRLWLNDYLKTINNWDIENYNERFDLIYGRFLKIWEYPDVEIPVSDNTEEQNLYNAESPTHKKLEYFIFENTKVDEDVIAQMYFYVIEKLYEKNPQLLLEAKDIFKITRDASDYRAPQKLQSGYFIESNIDSNSKFSTLKKLLPLFELEDELLIKYADSDSGNVPNRFGVRKEYWKQLLPLIVHTELFSNVNPTKDHWLNSGAGISGLAYSFVITGKYVRIELGITTSSKEQNKKYFKKLFNQKETIEKAFGNKLEWQELAEYKMSRIKYELQGVNLFDKADWDKMNEFLIEYLPKFEKAFKPAIKKLK</sequence>
<dbReference type="EMBL" id="FOYX01000003">
    <property type="protein sequence ID" value="SFR83982.1"/>
    <property type="molecule type" value="Genomic_DNA"/>
</dbReference>
<dbReference type="InterPro" id="IPR004919">
    <property type="entry name" value="GmrSD_N"/>
</dbReference>